<dbReference type="Gene3D" id="3.40.50.300">
    <property type="entry name" value="P-loop containing nucleotide triphosphate hydrolases"/>
    <property type="match status" value="1"/>
</dbReference>
<protein>
    <submittedName>
        <fullName evidence="2">NACHT domain</fullName>
    </submittedName>
</protein>
<sequence>MAKMQLIIHRISSIIDRLSAFSDTMQNLLWIVLVAIVIFGVAISLFSINRKANKYTKVVINRLISEGKYIPGLFVELNNTKEILRYYIYSQKWKKRLIKGYNFIYDNSYGNILKKAYKNTNLQFHLKRRASQREILDAIQNAYDLHKDFEKSSVKSDDDYKESMVLFEVISYPYTEALENLLQYSKASDTKYFVLTGSAGNGKTNLLCSISELLINLKEAVVFLNSRDIHGDIWEFICYQLKLPLKRVRKEQYFYLVNFVLLIRKKYLYIIIDAVNENDNDSFDQQIAEFVNEITKYSRIKIIVSCRNEYYKEHFHEYLVNKVNTPSVEFDLREQQYTEAAVDKMIRAYCKYFNYRGNISLGVKRILSEQLLLLRIFFEVNKNSCADADSIRKHEIYAQYIEIAKKNSEVDIEKILDGIADFMLNSETYDEVSLADLEKMGIAQEILEKALDGSVLLSKKLISHEGTIAKNEKEVVYFVFDEMRDYYLARRILLKNISADNVDGDLILKNLQKLNLMKVSCAEGIIHYCYIFFRTDQVVEKSNQKEKMCSAILNLYRIPENRKKKSYWHMRHRKEFQNLGLRIIFTSNVKLMDFEIKYIQDCLRKDPYEDGGIIFDTMLDDTLYGGTYNLDIYLEILFGLKNKEEIFTAFHTICARNVIEDYNIPKDFIKFYLDAETEKQKSQIQKIAELFLICFKVNDETTQRELGKFFNKLPLHAEVQNEMFFRLKMACKLEVDDNE</sequence>
<dbReference type="KEGG" id="rob:CK5_32150"/>
<dbReference type="SUPFAM" id="SSF52540">
    <property type="entry name" value="P-loop containing nucleoside triphosphate hydrolases"/>
    <property type="match status" value="1"/>
</dbReference>
<evidence type="ECO:0000313" key="2">
    <source>
        <dbReference type="EMBL" id="CBL24425.1"/>
    </source>
</evidence>
<dbReference type="PATRIC" id="fig|657314.3.peg.3114"/>
<evidence type="ECO:0000256" key="1">
    <source>
        <dbReference type="SAM" id="Phobius"/>
    </source>
</evidence>
<dbReference type="EMBL" id="FP929054">
    <property type="protein sequence ID" value="CBL24425.1"/>
    <property type="molecule type" value="Genomic_DNA"/>
</dbReference>
<dbReference type="AlphaFoldDB" id="D4LUG7"/>
<keyword evidence="1" id="KW-0472">Membrane</keyword>
<organism evidence="2 3">
    <name type="scientific">Blautia obeum A2-162</name>
    <dbReference type="NCBI Taxonomy" id="657314"/>
    <lineage>
        <taxon>Bacteria</taxon>
        <taxon>Bacillati</taxon>
        <taxon>Bacillota</taxon>
        <taxon>Clostridia</taxon>
        <taxon>Lachnospirales</taxon>
        <taxon>Lachnospiraceae</taxon>
        <taxon>Blautia</taxon>
    </lineage>
</organism>
<name>D4LUG7_9FIRM</name>
<proteinExistence type="predicted"/>
<dbReference type="RefSeq" id="WP_015543177.1">
    <property type="nucleotide sequence ID" value="NC_021022.1"/>
</dbReference>
<dbReference type="HOGENOM" id="CLU_375399_0_0_9"/>
<keyword evidence="1" id="KW-1133">Transmembrane helix</keyword>
<reference evidence="2 3" key="1">
    <citation type="submission" date="2010-03" db="EMBL/GenBank/DDBJ databases">
        <title>The genome sequence of Ruminococcus obeum A2-162.</title>
        <authorList>
            <consortium name="metaHIT consortium -- http://www.metahit.eu/"/>
            <person name="Pajon A."/>
            <person name="Turner K."/>
            <person name="Parkhill J."/>
            <person name="Duncan S."/>
            <person name="Flint H."/>
        </authorList>
    </citation>
    <scope>NUCLEOTIDE SEQUENCE [LARGE SCALE GENOMIC DNA]</scope>
    <source>
        <strain evidence="2 3">A2-162</strain>
    </source>
</reference>
<keyword evidence="1" id="KW-0812">Transmembrane</keyword>
<accession>D4LUG7</accession>
<dbReference type="InterPro" id="IPR027417">
    <property type="entry name" value="P-loop_NTPase"/>
</dbReference>
<reference evidence="2 3" key="2">
    <citation type="submission" date="2010-03" db="EMBL/GenBank/DDBJ databases">
        <authorList>
            <person name="Pajon A."/>
        </authorList>
    </citation>
    <scope>NUCLEOTIDE SEQUENCE [LARGE SCALE GENOMIC DNA]</scope>
    <source>
        <strain evidence="2 3">A2-162</strain>
    </source>
</reference>
<evidence type="ECO:0000313" key="3">
    <source>
        <dbReference type="Proteomes" id="UP000008955"/>
    </source>
</evidence>
<dbReference type="Proteomes" id="UP000008955">
    <property type="component" value="Chromosome"/>
</dbReference>
<feature type="transmembrane region" description="Helical" evidence="1">
    <location>
        <begin position="28"/>
        <end position="48"/>
    </location>
</feature>
<gene>
    <name evidence="2" type="ORF">CK5_32150</name>
</gene>
<keyword evidence="3" id="KW-1185">Reference proteome</keyword>